<dbReference type="InterPro" id="IPR000891">
    <property type="entry name" value="PYR_CT"/>
</dbReference>
<evidence type="ECO:0000313" key="3">
    <source>
        <dbReference type="Proteomes" id="UP000643810"/>
    </source>
</evidence>
<organism evidence="2 3">
    <name type="scientific">Roseburia lenta</name>
    <dbReference type="NCBI Taxonomy" id="2763061"/>
    <lineage>
        <taxon>Bacteria</taxon>
        <taxon>Bacillati</taxon>
        <taxon>Bacillota</taxon>
        <taxon>Clostridia</taxon>
        <taxon>Lachnospirales</taxon>
        <taxon>Lachnospiraceae</taxon>
        <taxon>Roseburia</taxon>
    </lineage>
</organism>
<dbReference type="Proteomes" id="UP000643810">
    <property type="component" value="Unassembled WGS sequence"/>
</dbReference>
<dbReference type="SUPFAM" id="SSF51569">
    <property type="entry name" value="Aldolase"/>
    <property type="match status" value="1"/>
</dbReference>
<evidence type="ECO:0000313" key="2">
    <source>
        <dbReference type="EMBL" id="MBC5686675.1"/>
    </source>
</evidence>
<evidence type="ECO:0000259" key="1">
    <source>
        <dbReference type="Pfam" id="PF00682"/>
    </source>
</evidence>
<name>A0ABR7GGU2_9FIRM</name>
<reference evidence="2 3" key="1">
    <citation type="submission" date="2020-08" db="EMBL/GenBank/DDBJ databases">
        <title>Genome public.</title>
        <authorList>
            <person name="Liu C."/>
            <person name="Sun Q."/>
        </authorList>
    </citation>
    <scope>NUCLEOTIDE SEQUENCE [LARGE SCALE GENOMIC DNA]</scope>
    <source>
        <strain evidence="2 3">NSJ-9</strain>
    </source>
</reference>
<dbReference type="Pfam" id="PF00682">
    <property type="entry name" value="HMGL-like"/>
    <property type="match status" value="1"/>
</dbReference>
<sequence length="517" mass="59243">MHNDLKLLDCTLRDGGYINDWHWGYHQARAIIRFLTKAKMDFVEVGILRNVDNYDEDVTVCNTIEELNRLLPKNPGNTVYTAMAMQSNYDINKLSEYSGTGIEMIRVTAHDYDIVEGMGFAQTVKDKGYKLSINPINIMGYTDEKILWIIEQVNKIQPYQFSIVDTFGSMKRRDLDRIVSLVDNNLDKNIRVALHLHENMALSCSLAQKFVDKHLARPVAIDGSLMGMGRIPGNLPIELIADYCNEYMDKVYDIDFLLDAIQEYIAPIKGKTEWGYTPAYFLSARFNVHRNYAEYYLQKGDLTHRDMDHILAGYDRSKATAFDEDYAELKYNEYKNQVIDDKEDFQYLQHILREKKILVLAPGSSIRSEKNYISDYITKEQVVTIAVNFVPEDFEADYIFFSNSKRFSQAADTAANLIITSNIETDKKAIKLNYNALSSSFDQGCNSMVMLIKLLKDIGISEIAVAGADGYVEGERNYYKTSLRSTAERSGNYNVAVHNAIHRIGMKINFITRSLYE</sequence>
<feature type="domain" description="Pyruvate carboxyltransferase" evidence="1">
    <location>
        <begin position="5"/>
        <end position="241"/>
    </location>
</feature>
<gene>
    <name evidence="2" type="ORF">H8R94_08705</name>
</gene>
<dbReference type="EMBL" id="JACOPG010000003">
    <property type="protein sequence ID" value="MBC5686675.1"/>
    <property type="molecule type" value="Genomic_DNA"/>
</dbReference>
<dbReference type="CDD" id="cd07944">
    <property type="entry name" value="DRE_TIM_HOA_like"/>
    <property type="match status" value="1"/>
</dbReference>
<accession>A0ABR7GGU2</accession>
<dbReference type="InterPro" id="IPR013785">
    <property type="entry name" value="Aldolase_TIM"/>
</dbReference>
<dbReference type="Gene3D" id="3.20.20.70">
    <property type="entry name" value="Aldolase class I"/>
    <property type="match status" value="1"/>
</dbReference>
<comment type="caution">
    <text evidence="2">The sequence shown here is derived from an EMBL/GenBank/DDBJ whole genome shotgun (WGS) entry which is preliminary data.</text>
</comment>
<protein>
    <submittedName>
        <fullName evidence="2">Aldolase catalytic domain-containing protein</fullName>
    </submittedName>
</protein>
<keyword evidence="3" id="KW-1185">Reference proteome</keyword>
<proteinExistence type="predicted"/>